<dbReference type="PROSITE" id="PS00216">
    <property type="entry name" value="SUGAR_TRANSPORT_1"/>
    <property type="match status" value="1"/>
</dbReference>
<dbReference type="InterPro" id="IPR005828">
    <property type="entry name" value="MFS_sugar_transport-like"/>
</dbReference>
<feature type="transmembrane region" description="Helical" evidence="8">
    <location>
        <begin position="84"/>
        <end position="103"/>
    </location>
</feature>
<organism evidence="11 13">
    <name type="scientific">Dracunculus medinensis</name>
    <name type="common">Guinea worm</name>
    <dbReference type="NCBI Taxonomy" id="318479"/>
    <lineage>
        <taxon>Eukaryota</taxon>
        <taxon>Metazoa</taxon>
        <taxon>Ecdysozoa</taxon>
        <taxon>Nematoda</taxon>
        <taxon>Chromadorea</taxon>
        <taxon>Rhabditida</taxon>
        <taxon>Spirurina</taxon>
        <taxon>Dracunculoidea</taxon>
        <taxon>Dracunculidae</taxon>
        <taxon>Dracunculus</taxon>
    </lineage>
</organism>
<reference evidence="13" key="1">
    <citation type="submission" date="2017-02" db="UniProtKB">
        <authorList>
            <consortium name="WormBaseParasite"/>
        </authorList>
    </citation>
    <scope>IDENTIFICATION</scope>
</reference>
<dbReference type="GO" id="GO:0005366">
    <property type="term" value="F:myo-inositol:proton symporter activity"/>
    <property type="evidence" value="ECO:0007669"/>
    <property type="project" value="TreeGrafter"/>
</dbReference>
<feature type="transmembrane region" description="Helical" evidence="8">
    <location>
        <begin position="52"/>
        <end position="72"/>
    </location>
</feature>
<dbReference type="FunFam" id="1.20.1250.20:FF:000387">
    <property type="entry name" value="H(+) MyoInositol coTransporter"/>
    <property type="match status" value="1"/>
</dbReference>
<dbReference type="STRING" id="318479.A0A0N4UJY7"/>
<dbReference type="InterPro" id="IPR020846">
    <property type="entry name" value="MFS_dom"/>
</dbReference>
<dbReference type="InterPro" id="IPR050814">
    <property type="entry name" value="Myo-inositol_Transporter"/>
</dbReference>
<dbReference type="OrthoDB" id="6339427at2759"/>
<keyword evidence="12" id="KW-1185">Reference proteome</keyword>
<feature type="transmembrane region" description="Helical" evidence="8">
    <location>
        <begin position="484"/>
        <end position="505"/>
    </location>
</feature>
<keyword evidence="5 8" id="KW-1133">Transmembrane helix</keyword>
<dbReference type="GO" id="GO:0016324">
    <property type="term" value="C:apical plasma membrane"/>
    <property type="evidence" value="ECO:0007669"/>
    <property type="project" value="TreeGrafter"/>
</dbReference>
<feature type="transmembrane region" description="Helical" evidence="8">
    <location>
        <begin position="173"/>
        <end position="195"/>
    </location>
</feature>
<evidence type="ECO:0000256" key="2">
    <source>
        <dbReference type="ARBA" id="ARBA00010992"/>
    </source>
</evidence>
<dbReference type="InterPro" id="IPR036259">
    <property type="entry name" value="MFS_trans_sf"/>
</dbReference>
<dbReference type="Proteomes" id="UP000274756">
    <property type="component" value="Unassembled WGS sequence"/>
</dbReference>
<evidence type="ECO:0000256" key="8">
    <source>
        <dbReference type="SAM" id="Phobius"/>
    </source>
</evidence>
<keyword evidence="6 8" id="KW-0472">Membrane</keyword>
<reference evidence="10 12" key="2">
    <citation type="submission" date="2018-11" db="EMBL/GenBank/DDBJ databases">
        <authorList>
            <consortium name="Pathogen Informatics"/>
        </authorList>
    </citation>
    <scope>NUCLEOTIDE SEQUENCE [LARGE SCALE GENOMIC DNA]</scope>
</reference>
<evidence type="ECO:0000313" key="10">
    <source>
        <dbReference type="EMBL" id="VDN52153.1"/>
    </source>
</evidence>
<dbReference type="Gene3D" id="1.20.1250.20">
    <property type="entry name" value="MFS general substrate transporter like domains"/>
    <property type="match status" value="2"/>
</dbReference>
<evidence type="ECO:0000313" key="13">
    <source>
        <dbReference type="WBParaSite" id="DME_0000800101-mRNA-1"/>
    </source>
</evidence>
<dbReference type="EMBL" id="UYYG01000047">
    <property type="protein sequence ID" value="VDN52153.1"/>
    <property type="molecule type" value="Genomic_DNA"/>
</dbReference>
<dbReference type="Pfam" id="PF00083">
    <property type="entry name" value="Sugar_tr"/>
    <property type="match status" value="2"/>
</dbReference>
<evidence type="ECO:0000313" key="12">
    <source>
        <dbReference type="Proteomes" id="UP000274756"/>
    </source>
</evidence>
<keyword evidence="4 8" id="KW-0812">Transmembrane</keyword>
<feature type="domain" description="Major facilitator superfamily (MFS) profile" evidence="9">
    <location>
        <begin position="15"/>
        <end position="539"/>
    </location>
</feature>
<dbReference type="PROSITE" id="PS50850">
    <property type="entry name" value="MFS"/>
    <property type="match status" value="1"/>
</dbReference>
<feature type="transmembrane region" description="Helical" evidence="8">
    <location>
        <begin position="300"/>
        <end position="325"/>
    </location>
</feature>
<feature type="transmembrane region" description="Helical" evidence="8">
    <location>
        <begin position="12"/>
        <end position="40"/>
    </location>
</feature>
<evidence type="ECO:0000313" key="11">
    <source>
        <dbReference type="Proteomes" id="UP000038040"/>
    </source>
</evidence>
<comment type="subcellular location">
    <subcellularLocation>
        <location evidence="1">Membrane</location>
        <topology evidence="1">Multi-pass membrane protein</topology>
    </subcellularLocation>
</comment>
<feature type="transmembrane region" description="Helical" evidence="8">
    <location>
        <begin position="517"/>
        <end position="535"/>
    </location>
</feature>
<dbReference type="NCBIfam" id="TIGR00879">
    <property type="entry name" value="SP"/>
    <property type="match status" value="1"/>
</dbReference>
<dbReference type="AlphaFoldDB" id="A0A0N4UJY7"/>
<dbReference type="Proteomes" id="UP000038040">
    <property type="component" value="Unplaced"/>
</dbReference>
<dbReference type="PROSITE" id="PS00217">
    <property type="entry name" value="SUGAR_TRANSPORT_2"/>
    <property type="match status" value="1"/>
</dbReference>
<keyword evidence="3 7" id="KW-0813">Transport</keyword>
<evidence type="ECO:0000256" key="7">
    <source>
        <dbReference type="RuleBase" id="RU003346"/>
    </source>
</evidence>
<feature type="transmembrane region" description="Helical" evidence="8">
    <location>
        <begin position="142"/>
        <end position="167"/>
    </location>
</feature>
<dbReference type="WBParaSite" id="DME_0000800101-mRNA-1">
    <property type="protein sequence ID" value="DME_0000800101-mRNA-1"/>
    <property type="gene ID" value="DME_0000800101"/>
</dbReference>
<dbReference type="PRINTS" id="PR00171">
    <property type="entry name" value="SUGRTRNSPORT"/>
</dbReference>
<comment type="similarity">
    <text evidence="2 7">Belongs to the major facilitator superfamily. Sugar transporter (TC 2.A.1.1) family.</text>
</comment>
<protein>
    <submittedName>
        <fullName evidence="13">MFS domain-containing protein</fullName>
    </submittedName>
</protein>
<feature type="transmembrane region" description="Helical" evidence="8">
    <location>
        <begin position="332"/>
        <end position="355"/>
    </location>
</feature>
<proteinExistence type="inferred from homology"/>
<evidence type="ECO:0000256" key="3">
    <source>
        <dbReference type="ARBA" id="ARBA00022448"/>
    </source>
</evidence>
<name>A0A0N4UJY7_DRAME</name>
<accession>A0A0N4UJY7</accession>
<evidence type="ECO:0000256" key="6">
    <source>
        <dbReference type="ARBA" id="ARBA00023136"/>
    </source>
</evidence>
<gene>
    <name evidence="10" type="ORF">DME_LOCUS2126</name>
</gene>
<dbReference type="PANTHER" id="PTHR48020:SF12">
    <property type="entry name" value="PROTON MYO-INOSITOL COTRANSPORTER"/>
    <property type="match status" value="1"/>
</dbReference>
<sequence>MPKEKPKIGCYVINLAVMAVIGGFLFGYDTGIVSSTMLYVSQNTGMKPMNSLWKELIISITPGFASIGALFAGQVADRYGRKKVIILSSMVFVAGALICGIAPEKVTLLIGRLFLGIGIGFASMIVPIYLGEVAPSHVRGLFLTSFQLMITFGLMASNIIAGALSYIDPVKVGWRLMFGFAAIPAVIQFIGFLFLPESPRWLYSHEMKYDAEKVLNNIYGNNIEWVEYEIQEITEAHEEEERAKKIIGDSLTIARVLRTAHVRKALIIGCLLQALQQFAGINTIMYYTGTIIRSSGVRDIQITIWISVGISAVNFFATFIPLYLIEKIGRRVLLLLSVAGVILALIAMGVAFLLINKESALVIPYNITSFSDHLSDRAVRCSSYRNCDLCVTDEHCGFCEIKNISRTGICAPFNESDSALSAFGPCSRDPIDASYDWADNYCHTKYTVLPIIVMVVYLASFSVGFGPLPWALNAEFYPNWARGTCCSLSTFTNWVFNLVISLTFLTLSEHATKYGAFFIYAGITCFSFVFFFFFVPETKGYNIEEIELLFMSKKKRKAVITAQDTNLTKEFSLHNDNEKQTAIDSYQHENNF</sequence>
<feature type="transmembrane region" description="Helical" evidence="8">
    <location>
        <begin position="109"/>
        <end position="130"/>
    </location>
</feature>
<evidence type="ECO:0000256" key="4">
    <source>
        <dbReference type="ARBA" id="ARBA00022692"/>
    </source>
</evidence>
<dbReference type="InterPro" id="IPR003663">
    <property type="entry name" value="Sugar/inositol_transpt"/>
</dbReference>
<feature type="transmembrane region" description="Helical" evidence="8">
    <location>
        <begin position="265"/>
        <end position="288"/>
    </location>
</feature>
<feature type="transmembrane region" description="Helical" evidence="8">
    <location>
        <begin position="448"/>
        <end position="472"/>
    </location>
</feature>
<dbReference type="InterPro" id="IPR005829">
    <property type="entry name" value="Sugar_transporter_CS"/>
</dbReference>
<evidence type="ECO:0000256" key="5">
    <source>
        <dbReference type="ARBA" id="ARBA00022989"/>
    </source>
</evidence>
<evidence type="ECO:0000256" key="1">
    <source>
        <dbReference type="ARBA" id="ARBA00004141"/>
    </source>
</evidence>
<dbReference type="PANTHER" id="PTHR48020">
    <property type="entry name" value="PROTON MYO-INOSITOL COTRANSPORTER"/>
    <property type="match status" value="1"/>
</dbReference>
<evidence type="ECO:0000259" key="9">
    <source>
        <dbReference type="PROSITE" id="PS50850"/>
    </source>
</evidence>
<dbReference type="SUPFAM" id="SSF103473">
    <property type="entry name" value="MFS general substrate transporter"/>
    <property type="match status" value="1"/>
</dbReference>